<evidence type="ECO:0000259" key="3">
    <source>
        <dbReference type="Pfam" id="PF14111"/>
    </source>
</evidence>
<feature type="region of interest" description="Disordered" evidence="1">
    <location>
        <begin position="55"/>
        <end position="86"/>
    </location>
</feature>
<dbReference type="Pfam" id="PF14392">
    <property type="entry name" value="zf-CCHC_4"/>
    <property type="match status" value="1"/>
</dbReference>
<protein>
    <submittedName>
        <fullName evidence="5">Endonuclease/exonuclease/phosphatase</fullName>
    </submittedName>
</protein>
<dbReference type="Pfam" id="PF03372">
    <property type="entry name" value="Exo_endo_phos"/>
    <property type="match status" value="1"/>
</dbReference>
<keyword evidence="5" id="KW-0540">Nuclease</keyword>
<dbReference type="GO" id="GO:0004519">
    <property type="term" value="F:endonuclease activity"/>
    <property type="evidence" value="ECO:0007669"/>
    <property type="project" value="UniProtKB-KW"/>
</dbReference>
<dbReference type="PANTHER" id="PTHR31286:SF167">
    <property type="entry name" value="OS09G0268800 PROTEIN"/>
    <property type="match status" value="1"/>
</dbReference>
<dbReference type="Pfam" id="PF14111">
    <property type="entry name" value="DUF4283"/>
    <property type="match status" value="1"/>
</dbReference>
<evidence type="ECO:0000256" key="1">
    <source>
        <dbReference type="SAM" id="MobiDB-lite"/>
    </source>
</evidence>
<keyword evidence="5" id="KW-0255">Endonuclease</keyword>
<evidence type="ECO:0000259" key="4">
    <source>
        <dbReference type="Pfam" id="PF14392"/>
    </source>
</evidence>
<feature type="domain" description="DUF4283" evidence="3">
    <location>
        <begin position="114"/>
        <end position="194"/>
    </location>
</feature>
<dbReference type="InterPro" id="IPR005135">
    <property type="entry name" value="Endo/exonuclease/phosphatase"/>
</dbReference>
<dbReference type="InterPro" id="IPR040256">
    <property type="entry name" value="At4g02000-like"/>
</dbReference>
<dbReference type="InterPro" id="IPR025558">
    <property type="entry name" value="DUF4283"/>
</dbReference>
<reference evidence="6" key="1">
    <citation type="submission" date="2013-09" db="EMBL/GenBank/DDBJ databases">
        <title>Corchorus olitorius genome sequencing.</title>
        <authorList>
            <person name="Alam M."/>
            <person name="Haque M.S."/>
            <person name="Islam M.S."/>
            <person name="Emdad E.M."/>
            <person name="Islam M.M."/>
            <person name="Ahmed B."/>
            <person name="Halim A."/>
            <person name="Hossen Q.M.M."/>
            <person name="Hossain M.Z."/>
            <person name="Ahmed R."/>
            <person name="Khan M.M."/>
            <person name="Islam R."/>
            <person name="Rashid M.M."/>
            <person name="Khan S.A."/>
            <person name="Rahman M.S."/>
            <person name="Alam M."/>
            <person name="Yahiya A.S."/>
            <person name="Khan M.S."/>
            <person name="Azam M.S."/>
            <person name="Haque T."/>
            <person name="Lashkar M.Z.H."/>
            <person name="Akhand A.I."/>
            <person name="Morshed G."/>
            <person name="Roy S."/>
            <person name="Uddin K.S."/>
            <person name="Rabeya T."/>
            <person name="Hossain A.S."/>
            <person name="Chowdhury A."/>
            <person name="Snigdha A.R."/>
            <person name="Mortoza M.S."/>
            <person name="Matin S.A."/>
            <person name="Hoque S.M.E."/>
            <person name="Islam M.K."/>
            <person name="Roy D.K."/>
            <person name="Haider R."/>
            <person name="Moosa M.M."/>
            <person name="Elias S.M."/>
            <person name="Hasan A.M."/>
            <person name="Jahan S."/>
            <person name="Shafiuddin M."/>
            <person name="Mahmood N."/>
            <person name="Shommy N.S."/>
        </authorList>
    </citation>
    <scope>NUCLEOTIDE SEQUENCE [LARGE SCALE GENOMIC DNA]</scope>
    <source>
        <strain evidence="6">cv. O-4</strain>
    </source>
</reference>
<dbReference type="STRING" id="93759.A0A1R3HX71"/>
<accession>A0A1R3HX71</accession>
<dbReference type="PANTHER" id="PTHR31286">
    <property type="entry name" value="GLYCINE-RICH CELL WALL STRUCTURAL PROTEIN 1.8-LIKE"/>
    <property type="match status" value="1"/>
</dbReference>
<dbReference type="InterPro" id="IPR025836">
    <property type="entry name" value="Zn_knuckle_CX2CX4HX4C"/>
</dbReference>
<feature type="region of interest" description="Disordered" evidence="1">
    <location>
        <begin position="413"/>
        <end position="440"/>
    </location>
</feature>
<evidence type="ECO:0000313" key="6">
    <source>
        <dbReference type="Proteomes" id="UP000187203"/>
    </source>
</evidence>
<sequence>MKIEAKFKWEKLNRRFSPYVKCKPCIKIFNLNLFSSFNYQYLQNPHPGTMNQQPNFSPSRVCSWTDSDSATEESGEENNSCIQGIQPPPQPFLRTRISHLIKATRQEMSAQRANEAKDCIIGLLVDMRRFSTQSIQSFIDREWETEGRATVMGREGDRYLIHINNEDDRRRALERTPWAFDGALFATVKWQPNTPLRETRIDTIELWLQIWGLPFEYQFPDMAQRLARSAGEIISVDWEYERPRNIRFMRVRVAINYNLPLAPGATLEMDNGATLWVEFRYEMVHKLCLSCGMIGHNHQFCQWGNADIERMVSQRMSEASDRYGYPIVQDPRNFLFSNRMRAFLNRAGRRHNRLDRGDRNRRRSEQIWEDRLMGVRQKTITNFEETVADEAGPSGTCMEEEHITRTLEIHASQTHAEMGQSQDSTSESNESQGSPHRQEEIQTQLESLMLMGPEEIGDSNRNTADLIDTNQPLNQEQQAQLTEEEKRADTEVIEFSELTENATATASLNDNDLAETYAALQNLQTEFDNSVRRLELLEERHSRGFQNLADLEDMQYSFEREHARFEHICEELVRQSEQLLEDMQNRHNNDPTIQSPENVPRWISTPEGGAVFTNAKLSSIPAGERPESSTAAERRARETGMISSEAICFELKLQMEEGSLSNVGESLSLFNIINTQLRDQEPTTTGISLGIGEEFNPRSPSFICSVNEEDLVSAFLNDTPSPRSCPKTASTRDMNLLSWNVRGLGQPLTVSYGRDMVLRNNVQICFLMETKASVTKASKLVKNWGFECWEGTSANGLSGGTLLLWKPEVNVEILSINKNLLSAYIICENKSFWLTCIYGSPQQRNRQRVWNELVQFKHSLPTDAEWIVMGDFNQVLKSTDKVSESSSTLTGAEALKECLDNCSLMEIPAQGAHFTWFNNREQGNRTWERLDRAFATPAWFRKFEEAVLTNFPVAISDHGPLLIQMEKRPPFRKRPYRFELMWVSHP</sequence>
<feature type="domain" description="Endonuclease/exonuclease/phosphatase" evidence="2">
    <location>
        <begin position="737"/>
        <end position="958"/>
    </location>
</feature>
<evidence type="ECO:0000259" key="2">
    <source>
        <dbReference type="Pfam" id="PF03372"/>
    </source>
</evidence>
<comment type="caution">
    <text evidence="5">The sequence shown here is derived from an EMBL/GenBank/DDBJ whole genome shotgun (WGS) entry which is preliminary data.</text>
</comment>
<keyword evidence="6" id="KW-1185">Reference proteome</keyword>
<keyword evidence="5" id="KW-0378">Hydrolase</keyword>
<dbReference type="EMBL" id="AWUE01019240">
    <property type="protein sequence ID" value="OMO74878.1"/>
    <property type="molecule type" value="Genomic_DNA"/>
</dbReference>
<feature type="domain" description="Zinc knuckle CX2CX4HX4C" evidence="4">
    <location>
        <begin position="268"/>
        <end position="302"/>
    </location>
</feature>
<name>A0A1R3HX71_9ROSI</name>
<feature type="compositionally biased region" description="Polar residues" evidence="1">
    <location>
        <begin position="55"/>
        <end position="68"/>
    </location>
</feature>
<dbReference type="Gene3D" id="3.60.10.10">
    <property type="entry name" value="Endonuclease/exonuclease/phosphatase"/>
    <property type="match status" value="1"/>
</dbReference>
<dbReference type="AlphaFoldDB" id="A0A1R3HX71"/>
<dbReference type="InterPro" id="IPR036691">
    <property type="entry name" value="Endo/exonu/phosph_ase_sf"/>
</dbReference>
<organism evidence="5 6">
    <name type="scientific">Corchorus olitorius</name>
    <dbReference type="NCBI Taxonomy" id="93759"/>
    <lineage>
        <taxon>Eukaryota</taxon>
        <taxon>Viridiplantae</taxon>
        <taxon>Streptophyta</taxon>
        <taxon>Embryophyta</taxon>
        <taxon>Tracheophyta</taxon>
        <taxon>Spermatophyta</taxon>
        <taxon>Magnoliopsida</taxon>
        <taxon>eudicotyledons</taxon>
        <taxon>Gunneridae</taxon>
        <taxon>Pentapetalae</taxon>
        <taxon>rosids</taxon>
        <taxon>malvids</taxon>
        <taxon>Malvales</taxon>
        <taxon>Malvaceae</taxon>
        <taxon>Grewioideae</taxon>
        <taxon>Apeibeae</taxon>
        <taxon>Corchorus</taxon>
    </lineage>
</organism>
<proteinExistence type="predicted"/>
<evidence type="ECO:0000313" key="5">
    <source>
        <dbReference type="EMBL" id="OMO74878.1"/>
    </source>
</evidence>
<dbReference type="Proteomes" id="UP000187203">
    <property type="component" value="Unassembled WGS sequence"/>
</dbReference>
<dbReference type="SUPFAM" id="SSF56219">
    <property type="entry name" value="DNase I-like"/>
    <property type="match status" value="1"/>
</dbReference>
<gene>
    <name evidence="5" type="ORF">COLO4_26444</name>
</gene>
<dbReference type="OrthoDB" id="1690666at2759"/>